<organism evidence="1 2">
    <name type="scientific">Armillaria gallica</name>
    <name type="common">Bulbous honey fungus</name>
    <name type="synonym">Armillaria bulbosa</name>
    <dbReference type="NCBI Taxonomy" id="47427"/>
    <lineage>
        <taxon>Eukaryota</taxon>
        <taxon>Fungi</taxon>
        <taxon>Dikarya</taxon>
        <taxon>Basidiomycota</taxon>
        <taxon>Agaricomycotina</taxon>
        <taxon>Agaricomycetes</taxon>
        <taxon>Agaricomycetidae</taxon>
        <taxon>Agaricales</taxon>
        <taxon>Marasmiineae</taxon>
        <taxon>Physalacriaceae</taxon>
        <taxon>Armillaria</taxon>
    </lineage>
</organism>
<dbReference type="OMA" id="HEYALIV"/>
<sequence>MAKRAFLGVTDLMVKTLEGPGIDAFVDMPMDTILSGTLGVFSVRPLGWYYRPSTLPITDLGRFADCALTDHEYALIVAFHGTLTTLYITAESVAQRTCLVRDYEEMCQDLLVRCNEGERSTSDIKFYVALRLPQCPEKLVNLGCGAEFVATPKLKIDRLSDEQRELYRSQRKVVVVCLCLCKTLPPITPFPSTLTFFEIPPIGNIIYLPSNETVTEGHFYRIMEEIILHSGVREPSIEQQVIDCTLRRRSPLLPEEKSSLETTTVHTIGDHQATNGENLDDDMEGSPLSSIQFCGLRDFVKHAMVEHWEGATVLEDCVKLGRAYASMMPSEWMSGLSWS</sequence>
<dbReference type="EMBL" id="KZ293651">
    <property type="protein sequence ID" value="PBK96134.1"/>
    <property type="molecule type" value="Genomic_DNA"/>
</dbReference>
<dbReference type="Proteomes" id="UP000217790">
    <property type="component" value="Unassembled WGS sequence"/>
</dbReference>
<evidence type="ECO:0000313" key="1">
    <source>
        <dbReference type="EMBL" id="PBK96134.1"/>
    </source>
</evidence>
<dbReference type="AlphaFoldDB" id="A0A2H3DQI6"/>
<protein>
    <submittedName>
        <fullName evidence="1">Uncharacterized protein</fullName>
    </submittedName>
</protein>
<reference evidence="2" key="1">
    <citation type="journal article" date="2017" name="Nat. Ecol. Evol.">
        <title>Genome expansion and lineage-specific genetic innovations in the forest pathogenic fungi Armillaria.</title>
        <authorList>
            <person name="Sipos G."/>
            <person name="Prasanna A.N."/>
            <person name="Walter M.C."/>
            <person name="O'Connor E."/>
            <person name="Balint B."/>
            <person name="Krizsan K."/>
            <person name="Kiss B."/>
            <person name="Hess J."/>
            <person name="Varga T."/>
            <person name="Slot J."/>
            <person name="Riley R."/>
            <person name="Boka B."/>
            <person name="Rigling D."/>
            <person name="Barry K."/>
            <person name="Lee J."/>
            <person name="Mihaltcheva S."/>
            <person name="LaButti K."/>
            <person name="Lipzen A."/>
            <person name="Waldron R."/>
            <person name="Moloney N.M."/>
            <person name="Sperisen C."/>
            <person name="Kredics L."/>
            <person name="Vagvoelgyi C."/>
            <person name="Patrignani A."/>
            <person name="Fitzpatrick D."/>
            <person name="Nagy I."/>
            <person name="Doyle S."/>
            <person name="Anderson J.B."/>
            <person name="Grigoriev I.V."/>
            <person name="Gueldener U."/>
            <person name="Muensterkoetter M."/>
            <person name="Nagy L.G."/>
        </authorList>
    </citation>
    <scope>NUCLEOTIDE SEQUENCE [LARGE SCALE GENOMIC DNA]</scope>
    <source>
        <strain evidence="2">Ar21-2</strain>
    </source>
</reference>
<gene>
    <name evidence="1" type="ORF">ARMGADRAFT_1028339</name>
</gene>
<keyword evidence="2" id="KW-1185">Reference proteome</keyword>
<accession>A0A2H3DQI6</accession>
<proteinExistence type="predicted"/>
<evidence type="ECO:0000313" key="2">
    <source>
        <dbReference type="Proteomes" id="UP000217790"/>
    </source>
</evidence>
<dbReference type="InParanoid" id="A0A2H3DQI6"/>
<name>A0A2H3DQI6_ARMGA</name>